<protein>
    <submittedName>
        <fullName evidence="1">Uncharacterized protein</fullName>
    </submittedName>
</protein>
<reference evidence="1 2" key="1">
    <citation type="journal article" date="2014" name="Agronomy (Basel)">
        <title>A Draft Genome Sequence for Ensete ventricosum, the Drought-Tolerant Tree Against Hunger.</title>
        <authorList>
            <person name="Harrison J."/>
            <person name="Moore K.A."/>
            <person name="Paszkiewicz K."/>
            <person name="Jones T."/>
            <person name="Grant M."/>
            <person name="Ambacheew D."/>
            <person name="Muzemil S."/>
            <person name="Studholme D.J."/>
        </authorList>
    </citation>
    <scope>NUCLEOTIDE SEQUENCE [LARGE SCALE GENOMIC DNA]</scope>
</reference>
<sequence length="103" mass="11720">MIKVRGLLKQQPITVLINIESTNNFMNSKVAARMTVHIEDCSRFDVKLMIAWDHRTYHRLDTTTNAGLQEHGAPSTGAMRKPHEDLQIRTQSHGVSALRTRLI</sequence>
<evidence type="ECO:0000313" key="2">
    <source>
        <dbReference type="Proteomes" id="UP000287651"/>
    </source>
</evidence>
<comment type="caution">
    <text evidence="1">The sequence shown here is derived from an EMBL/GenBank/DDBJ whole genome shotgun (WGS) entry which is preliminary data.</text>
</comment>
<proteinExistence type="predicted"/>
<evidence type="ECO:0000313" key="1">
    <source>
        <dbReference type="EMBL" id="RRT60345.1"/>
    </source>
</evidence>
<organism evidence="1 2">
    <name type="scientific">Ensete ventricosum</name>
    <name type="common">Abyssinian banana</name>
    <name type="synonym">Musa ensete</name>
    <dbReference type="NCBI Taxonomy" id="4639"/>
    <lineage>
        <taxon>Eukaryota</taxon>
        <taxon>Viridiplantae</taxon>
        <taxon>Streptophyta</taxon>
        <taxon>Embryophyta</taxon>
        <taxon>Tracheophyta</taxon>
        <taxon>Spermatophyta</taxon>
        <taxon>Magnoliopsida</taxon>
        <taxon>Liliopsida</taxon>
        <taxon>Zingiberales</taxon>
        <taxon>Musaceae</taxon>
        <taxon>Ensete</taxon>
    </lineage>
</organism>
<dbReference type="EMBL" id="AMZH03007832">
    <property type="protein sequence ID" value="RRT60345.1"/>
    <property type="molecule type" value="Genomic_DNA"/>
</dbReference>
<name>A0A426Z8R0_ENSVE</name>
<accession>A0A426Z8R0</accession>
<dbReference type="AlphaFoldDB" id="A0A426Z8R0"/>
<gene>
    <name evidence="1" type="ORF">B296_00042472</name>
</gene>
<dbReference type="Proteomes" id="UP000287651">
    <property type="component" value="Unassembled WGS sequence"/>
</dbReference>